<reference evidence="6" key="1">
    <citation type="submission" date="2023-07" db="EMBL/GenBank/DDBJ databases">
        <authorList>
            <person name="Kim M."/>
        </authorList>
    </citation>
    <scope>NUCLEOTIDE SEQUENCE</scope>
    <source>
        <strain evidence="6">BIUV-7</strain>
    </source>
</reference>
<feature type="transmembrane region" description="Helical" evidence="4">
    <location>
        <begin position="150"/>
        <end position="169"/>
    </location>
</feature>
<feature type="transmembrane region" description="Helical" evidence="4">
    <location>
        <begin position="256"/>
        <end position="274"/>
    </location>
</feature>
<feature type="domain" description="Major facilitator superfamily (MFS) profile" evidence="5">
    <location>
        <begin position="1"/>
        <end position="367"/>
    </location>
</feature>
<dbReference type="InterPro" id="IPR020846">
    <property type="entry name" value="MFS_dom"/>
</dbReference>
<keyword evidence="1 4" id="KW-0812">Transmembrane</keyword>
<name>A0ABT8YAF4_9SPHN</name>
<evidence type="ECO:0000259" key="5">
    <source>
        <dbReference type="PROSITE" id="PS50850"/>
    </source>
</evidence>
<dbReference type="InterPro" id="IPR036259">
    <property type="entry name" value="MFS_trans_sf"/>
</dbReference>
<keyword evidence="7" id="KW-1185">Reference proteome</keyword>
<dbReference type="Proteomes" id="UP001169764">
    <property type="component" value="Unassembled WGS sequence"/>
</dbReference>
<dbReference type="EMBL" id="JAUOTP010000005">
    <property type="protein sequence ID" value="MDO6415322.1"/>
    <property type="molecule type" value="Genomic_DNA"/>
</dbReference>
<accession>A0ABT8YAF4</accession>
<evidence type="ECO:0000256" key="2">
    <source>
        <dbReference type="ARBA" id="ARBA00022989"/>
    </source>
</evidence>
<dbReference type="Gene3D" id="1.20.1250.20">
    <property type="entry name" value="MFS general substrate transporter like domains"/>
    <property type="match status" value="2"/>
</dbReference>
<feature type="transmembrane region" description="Helical" evidence="4">
    <location>
        <begin position="60"/>
        <end position="80"/>
    </location>
</feature>
<feature type="transmembrane region" description="Helical" evidence="4">
    <location>
        <begin position="225"/>
        <end position="244"/>
    </location>
</feature>
<feature type="transmembrane region" description="Helical" evidence="4">
    <location>
        <begin position="314"/>
        <end position="336"/>
    </location>
</feature>
<dbReference type="InterPro" id="IPR011701">
    <property type="entry name" value="MFS"/>
</dbReference>
<feature type="transmembrane region" description="Helical" evidence="4">
    <location>
        <begin position="33"/>
        <end position="53"/>
    </location>
</feature>
<dbReference type="PANTHER" id="PTHR11360:SF308">
    <property type="entry name" value="BLL3089 PROTEIN"/>
    <property type="match status" value="1"/>
</dbReference>
<evidence type="ECO:0000256" key="4">
    <source>
        <dbReference type="SAM" id="Phobius"/>
    </source>
</evidence>
<keyword evidence="3 4" id="KW-0472">Membrane</keyword>
<evidence type="ECO:0000256" key="1">
    <source>
        <dbReference type="ARBA" id="ARBA00022692"/>
    </source>
</evidence>
<comment type="caution">
    <text evidence="6">The sequence shown here is derived from an EMBL/GenBank/DDBJ whole genome shotgun (WGS) entry which is preliminary data.</text>
</comment>
<gene>
    <name evidence="6" type="ORF">Q4F19_13090</name>
</gene>
<evidence type="ECO:0000256" key="3">
    <source>
        <dbReference type="ARBA" id="ARBA00023136"/>
    </source>
</evidence>
<evidence type="ECO:0000313" key="7">
    <source>
        <dbReference type="Proteomes" id="UP001169764"/>
    </source>
</evidence>
<sequence>MGLGIAGLLTYTAGIFAKDLQTAIGLTRTQLGTAFFLSTIALACALPIVGRLVDRYGPRWPAMFGAVALSAGFLALGTFVQSVPAYMIVMALVGFGGAFSAPVAYMRAVSGAFDRSRGLALGLTQSGIGVAAMVVPPIVAATVATNGWQAGYKLLALIALAGTIPASRLPRSLILASQTPEPRAAFSSSTFLLLLTAFGAMALAFAGFLPHFVPMLRESGMEARSAGQVAGLIGASVIVSRLIVGWLSDRYEAPRVAAGCCAICAAGCLTLALGGTPLAWVGAIALGSAMGAEADLIGYLTARYFGMARYGRLYALQYASFMLMAGVGPVWVGALADRTSSYRAPLFVAAAGLVVAILLFLRLPRVRPRQPSSIAMKRSL</sequence>
<feature type="transmembrane region" description="Helical" evidence="4">
    <location>
        <begin position="118"/>
        <end position="144"/>
    </location>
</feature>
<dbReference type="PANTHER" id="PTHR11360">
    <property type="entry name" value="MONOCARBOXYLATE TRANSPORTER"/>
    <property type="match status" value="1"/>
</dbReference>
<keyword evidence="2 4" id="KW-1133">Transmembrane helix</keyword>
<dbReference type="InterPro" id="IPR050327">
    <property type="entry name" value="Proton-linked_MCT"/>
</dbReference>
<feature type="transmembrane region" description="Helical" evidence="4">
    <location>
        <begin position="342"/>
        <end position="361"/>
    </location>
</feature>
<dbReference type="RefSeq" id="WP_303543248.1">
    <property type="nucleotide sequence ID" value="NZ_JAUOTP010000005.1"/>
</dbReference>
<dbReference type="Pfam" id="PF07690">
    <property type="entry name" value="MFS_1"/>
    <property type="match status" value="1"/>
</dbReference>
<feature type="transmembrane region" description="Helical" evidence="4">
    <location>
        <begin position="190"/>
        <end position="213"/>
    </location>
</feature>
<dbReference type="PROSITE" id="PS50850">
    <property type="entry name" value="MFS"/>
    <property type="match status" value="1"/>
</dbReference>
<feature type="transmembrane region" description="Helical" evidence="4">
    <location>
        <begin position="86"/>
        <end position="106"/>
    </location>
</feature>
<feature type="transmembrane region" description="Helical" evidence="4">
    <location>
        <begin position="280"/>
        <end position="302"/>
    </location>
</feature>
<organism evidence="6 7">
    <name type="scientific">Sphingomonas natans</name>
    <dbReference type="NCBI Taxonomy" id="3063330"/>
    <lineage>
        <taxon>Bacteria</taxon>
        <taxon>Pseudomonadati</taxon>
        <taxon>Pseudomonadota</taxon>
        <taxon>Alphaproteobacteria</taxon>
        <taxon>Sphingomonadales</taxon>
        <taxon>Sphingomonadaceae</taxon>
        <taxon>Sphingomonas</taxon>
    </lineage>
</organism>
<protein>
    <submittedName>
        <fullName evidence="6">MFS transporter</fullName>
    </submittedName>
</protein>
<evidence type="ECO:0000313" key="6">
    <source>
        <dbReference type="EMBL" id="MDO6415322.1"/>
    </source>
</evidence>
<proteinExistence type="predicted"/>
<dbReference type="SUPFAM" id="SSF103473">
    <property type="entry name" value="MFS general substrate transporter"/>
    <property type="match status" value="1"/>
</dbReference>